<reference evidence="1 2" key="2">
    <citation type="journal article" date="2021" name="Microorganisms">
        <title>The Ever-Expanding Pseudomonas Genus: Description of 43 New Species and Partition of the Pseudomonas putida Group.</title>
        <authorList>
            <person name="Girard L."/>
            <person name="Lood C."/>
            <person name="Hofte M."/>
            <person name="Vandamme P."/>
            <person name="Rokni-Zadeh H."/>
            <person name="van Noort V."/>
            <person name="Lavigne R."/>
            <person name="De Mot R."/>
        </authorList>
    </citation>
    <scope>NUCLEOTIDE SEQUENCE [LARGE SCALE GENOMIC DNA]</scope>
    <source>
        <strain evidence="1 2">RW8P3</strain>
    </source>
</reference>
<evidence type="ECO:0000313" key="2">
    <source>
        <dbReference type="Proteomes" id="UP000634530"/>
    </source>
</evidence>
<organism evidence="1 2">
    <name type="scientific">Pseudomonas vanderleydeniana</name>
    <dbReference type="NCBI Taxonomy" id="2745495"/>
    <lineage>
        <taxon>Bacteria</taxon>
        <taxon>Pseudomonadati</taxon>
        <taxon>Pseudomonadota</taxon>
        <taxon>Gammaproteobacteria</taxon>
        <taxon>Pseudomonadales</taxon>
        <taxon>Pseudomonadaceae</taxon>
        <taxon>Pseudomonas</taxon>
    </lineage>
</organism>
<proteinExistence type="predicted"/>
<dbReference type="RefSeq" id="WP_186680714.1">
    <property type="nucleotide sequence ID" value="NZ_CP077093.1"/>
</dbReference>
<dbReference type="Pfam" id="PF11112">
    <property type="entry name" value="PyocinActivator"/>
    <property type="match status" value="1"/>
</dbReference>
<gene>
    <name evidence="1" type="ORF">HU752_011295</name>
</gene>
<accession>A0A9E6PPP7</accession>
<dbReference type="InterPro" id="IPR020518">
    <property type="entry name" value="Tscrpt_reg_PrtN"/>
</dbReference>
<name>A0A9E6PPP7_9PSED</name>
<sequence length="91" mass="10315">MNTAFILMAQYDGQAIIPLERICKDYFTHLTPDMFQRKVLAGHIKLPITRLEASQKSARGVHIADLAIYLDQQRDAARKECMQLNKALQAG</sequence>
<dbReference type="KEGG" id="pvw:HU752_011295"/>
<evidence type="ECO:0000313" key="1">
    <source>
        <dbReference type="EMBL" id="QXI30485.1"/>
    </source>
</evidence>
<dbReference type="AlphaFoldDB" id="A0A9E6PPP7"/>
<protein>
    <submittedName>
        <fullName evidence="1">Pyocin activator PrtN family protein</fullName>
    </submittedName>
</protein>
<dbReference type="EMBL" id="CP077093">
    <property type="protein sequence ID" value="QXI30485.1"/>
    <property type="molecule type" value="Genomic_DNA"/>
</dbReference>
<dbReference type="GO" id="GO:0006355">
    <property type="term" value="P:regulation of DNA-templated transcription"/>
    <property type="evidence" value="ECO:0007669"/>
    <property type="project" value="InterPro"/>
</dbReference>
<reference evidence="1 2" key="1">
    <citation type="journal article" date="2020" name="Microorganisms">
        <title>Reliable Identification of Environmental Pseudomonas Isolates Using the rpoD Gene.</title>
        <authorList>
            <consortium name="The Broad Institute Genome Sequencing Platform"/>
            <person name="Girard L."/>
            <person name="Lood C."/>
            <person name="Rokni-Zadeh H."/>
            <person name="van Noort V."/>
            <person name="Lavigne R."/>
            <person name="De Mot R."/>
        </authorList>
    </citation>
    <scope>NUCLEOTIDE SEQUENCE [LARGE SCALE GENOMIC DNA]</scope>
    <source>
        <strain evidence="1 2">RW8P3</strain>
    </source>
</reference>
<dbReference type="Proteomes" id="UP000634530">
    <property type="component" value="Chromosome"/>
</dbReference>
<keyword evidence="2" id="KW-1185">Reference proteome</keyword>